<dbReference type="InterPro" id="IPR013587">
    <property type="entry name" value="Nitrate/nitrite_sensing"/>
</dbReference>
<accession>A0ABW1XL21</accession>
<organism evidence="8 9">
    <name type="scientific">Pseudobowmanella zhangzhouensis</name>
    <dbReference type="NCBI Taxonomy" id="1537679"/>
    <lineage>
        <taxon>Bacteria</taxon>
        <taxon>Pseudomonadati</taxon>
        <taxon>Pseudomonadota</taxon>
        <taxon>Gammaproteobacteria</taxon>
        <taxon>Alteromonadales</taxon>
        <taxon>Alteromonadaceae</taxon>
    </lineage>
</organism>
<feature type="domain" description="NIT" evidence="7">
    <location>
        <begin position="52"/>
        <end position="297"/>
    </location>
</feature>
<feature type="transmembrane region" description="Helical" evidence="5">
    <location>
        <begin position="12"/>
        <end position="33"/>
    </location>
</feature>
<dbReference type="Pfam" id="PF00015">
    <property type="entry name" value="MCPsignal"/>
    <property type="match status" value="1"/>
</dbReference>
<proteinExistence type="inferred from homology"/>
<keyword evidence="5" id="KW-0812">Transmembrane</keyword>
<keyword evidence="5" id="KW-0472">Membrane</keyword>
<evidence type="ECO:0000256" key="2">
    <source>
        <dbReference type="ARBA" id="ARBA00023224"/>
    </source>
</evidence>
<dbReference type="PANTHER" id="PTHR32089:SF120">
    <property type="entry name" value="METHYL-ACCEPTING CHEMOTAXIS PROTEIN TLPQ"/>
    <property type="match status" value="1"/>
</dbReference>
<gene>
    <name evidence="8" type="ORF">ACFP85_11800</name>
</gene>
<dbReference type="InterPro" id="IPR010910">
    <property type="entry name" value="Nitrate/nitrite_sensing_bac"/>
</dbReference>
<dbReference type="EMBL" id="JBHSUS010000001">
    <property type="protein sequence ID" value="MFC6440827.1"/>
    <property type="molecule type" value="Genomic_DNA"/>
</dbReference>
<dbReference type="PANTHER" id="PTHR32089">
    <property type="entry name" value="METHYL-ACCEPTING CHEMOTAXIS PROTEIN MCPB"/>
    <property type="match status" value="1"/>
</dbReference>
<evidence type="ECO:0000259" key="7">
    <source>
        <dbReference type="PROSITE" id="PS50906"/>
    </source>
</evidence>
<dbReference type="InterPro" id="IPR004089">
    <property type="entry name" value="MCPsignal_dom"/>
</dbReference>
<dbReference type="Pfam" id="PF08376">
    <property type="entry name" value="NIT"/>
    <property type="match status" value="1"/>
</dbReference>
<evidence type="ECO:0000256" key="3">
    <source>
        <dbReference type="ARBA" id="ARBA00029447"/>
    </source>
</evidence>
<dbReference type="Gene3D" id="1.10.287.950">
    <property type="entry name" value="Methyl-accepting chemotaxis protein"/>
    <property type="match status" value="1"/>
</dbReference>
<dbReference type="PROSITE" id="PS50906">
    <property type="entry name" value="NIT"/>
    <property type="match status" value="1"/>
</dbReference>
<dbReference type="RefSeq" id="WP_131259739.1">
    <property type="nucleotide sequence ID" value="NZ_JBHSUS010000001.1"/>
</dbReference>
<evidence type="ECO:0000256" key="5">
    <source>
        <dbReference type="SAM" id="Phobius"/>
    </source>
</evidence>
<feature type="transmembrane region" description="Helical" evidence="5">
    <location>
        <begin position="309"/>
        <end position="326"/>
    </location>
</feature>
<protein>
    <submittedName>
        <fullName evidence="8">Methyl-accepting chemotaxis protein</fullName>
    </submittedName>
</protein>
<dbReference type="CDD" id="cd11386">
    <property type="entry name" value="MCP_signal"/>
    <property type="match status" value="1"/>
</dbReference>
<keyword evidence="5" id="KW-1133">Transmembrane helix</keyword>
<comment type="similarity">
    <text evidence="3">Belongs to the methyl-accepting chemotaxis (MCP) protein family.</text>
</comment>
<feature type="domain" description="Methyl-accepting transducer" evidence="6">
    <location>
        <begin position="385"/>
        <end position="621"/>
    </location>
</feature>
<keyword evidence="2 4" id="KW-0807">Transducer</keyword>
<dbReference type="SUPFAM" id="SSF58104">
    <property type="entry name" value="Methyl-accepting chemotaxis protein (MCP) signaling domain"/>
    <property type="match status" value="1"/>
</dbReference>
<evidence type="ECO:0000313" key="8">
    <source>
        <dbReference type="EMBL" id="MFC6440827.1"/>
    </source>
</evidence>
<comment type="caution">
    <text evidence="8">The sequence shown here is derived from an EMBL/GenBank/DDBJ whole genome shotgun (WGS) entry which is preliminary data.</text>
</comment>
<comment type="subcellular location">
    <subcellularLocation>
        <location evidence="1">Membrane</location>
    </subcellularLocation>
</comment>
<evidence type="ECO:0000256" key="4">
    <source>
        <dbReference type="PROSITE-ProRule" id="PRU00284"/>
    </source>
</evidence>
<dbReference type="SMART" id="SM00283">
    <property type="entry name" value="MA"/>
    <property type="match status" value="1"/>
</dbReference>
<evidence type="ECO:0000313" key="9">
    <source>
        <dbReference type="Proteomes" id="UP001596364"/>
    </source>
</evidence>
<keyword evidence="9" id="KW-1185">Reference proteome</keyword>
<name>A0ABW1XL21_9ALTE</name>
<sequence>MSVLIQLCSRYLARIIFIPCILLGIVVITNGVVATRDMGESVQDQQNVELASVLFDVVHELQKERGRTAGFIGSKGQQQRNELQSQRALVDKQVARFTSSLPAFQLGEQQRALVNEVVTELRQLSAIRSRIDALTIPLGDALGYFIHVNETALDSILVSARNTQASMTSKTLTALFNLSNVKEYSGVERAVLAAVFAEDRISLAQRNRLTALQTRQDVFLREAREIMPKTLFAKYQGQLNDLESADVIAMRRVIDNSDSAFGVSSTAWFDAASRRINKMKDIENALLDDVKSMAEQNYTSNVMELFKEGLILLITLVTTVLLYIVIRLTKSQSQFIEHGIEEAVNQRDLKHTIDVVSSDGLGRAAKYINRLTGRFYSDLMKFKELAVLIKESSNQTKQGIAGIQQALGELNDQLGQIAAAIEQVRENLFDVVRSVDDNVARTQQAAEESRRSRQRVAEAVDLIGKTSTEMHGAVTKLSTLNEKVESISSMVSLIRGIAEQTNLLALNAAIEAARAGEQGRGFAVVADEVRNLASRTQQATSDIANLVDELLHSASDSAQMINHSNELASKASSHASEINTSLALFDSLLGELTDSAHHIASSSKSQQQAVESISDNLLAISRGASGNVERNGKVLNSADQIDKQTAEMIDTIGMYKE</sequence>
<reference evidence="9" key="1">
    <citation type="journal article" date="2019" name="Int. J. Syst. Evol. Microbiol.">
        <title>The Global Catalogue of Microorganisms (GCM) 10K type strain sequencing project: providing services to taxonomists for standard genome sequencing and annotation.</title>
        <authorList>
            <consortium name="The Broad Institute Genomics Platform"/>
            <consortium name="The Broad Institute Genome Sequencing Center for Infectious Disease"/>
            <person name="Wu L."/>
            <person name="Ma J."/>
        </authorList>
    </citation>
    <scope>NUCLEOTIDE SEQUENCE [LARGE SCALE GENOMIC DNA]</scope>
    <source>
        <strain evidence="9">CGMCC 1.16031</strain>
    </source>
</reference>
<evidence type="ECO:0000259" key="6">
    <source>
        <dbReference type="PROSITE" id="PS50111"/>
    </source>
</evidence>
<evidence type="ECO:0000256" key="1">
    <source>
        <dbReference type="ARBA" id="ARBA00004370"/>
    </source>
</evidence>
<dbReference type="Proteomes" id="UP001596364">
    <property type="component" value="Unassembled WGS sequence"/>
</dbReference>
<dbReference type="PROSITE" id="PS50111">
    <property type="entry name" value="CHEMOTAXIS_TRANSDUC_2"/>
    <property type="match status" value="1"/>
</dbReference>